<comment type="caution">
    <text evidence="2">The sequence shown here is derived from an EMBL/GenBank/DDBJ whole genome shotgun (WGS) entry which is preliminary data.</text>
</comment>
<proteinExistence type="predicted"/>
<dbReference type="EMBL" id="JAWDGP010001059">
    <property type="protein sequence ID" value="KAK3795426.1"/>
    <property type="molecule type" value="Genomic_DNA"/>
</dbReference>
<reference evidence="2" key="1">
    <citation type="journal article" date="2023" name="G3 (Bethesda)">
        <title>A reference genome for the long-term kleptoplast-retaining sea slug Elysia crispata morphotype clarki.</title>
        <authorList>
            <person name="Eastman K.E."/>
            <person name="Pendleton A.L."/>
            <person name="Shaikh M.A."/>
            <person name="Suttiyut T."/>
            <person name="Ogas R."/>
            <person name="Tomko P."/>
            <person name="Gavelis G."/>
            <person name="Widhalm J.R."/>
            <person name="Wisecaver J.H."/>
        </authorList>
    </citation>
    <scope>NUCLEOTIDE SEQUENCE</scope>
    <source>
        <strain evidence="2">ECLA1</strain>
    </source>
</reference>
<feature type="compositionally biased region" description="Basic and acidic residues" evidence="1">
    <location>
        <begin position="35"/>
        <end position="45"/>
    </location>
</feature>
<evidence type="ECO:0000313" key="2">
    <source>
        <dbReference type="EMBL" id="KAK3795426.1"/>
    </source>
</evidence>
<feature type="region of interest" description="Disordered" evidence="1">
    <location>
        <begin position="30"/>
        <end position="94"/>
    </location>
</feature>
<feature type="compositionally biased region" description="Polar residues" evidence="1">
    <location>
        <begin position="46"/>
        <end position="58"/>
    </location>
</feature>
<name>A0AAE1AY45_9GAST</name>
<protein>
    <submittedName>
        <fullName evidence="2">Uncharacterized protein</fullName>
    </submittedName>
</protein>
<evidence type="ECO:0000256" key="1">
    <source>
        <dbReference type="SAM" id="MobiDB-lite"/>
    </source>
</evidence>
<keyword evidence="3" id="KW-1185">Reference proteome</keyword>
<sequence>MENIIKVKAIVFDKASPYSEISKKVRILNLSRGTGLEKEEGKEPTTEQSNEWSPSTGQRSRDQTGHQSTTAMNGHPPPVSDPVTKLVIRAPLVT</sequence>
<accession>A0AAE1AY45</accession>
<organism evidence="2 3">
    <name type="scientific">Elysia crispata</name>
    <name type="common">lettuce slug</name>
    <dbReference type="NCBI Taxonomy" id="231223"/>
    <lineage>
        <taxon>Eukaryota</taxon>
        <taxon>Metazoa</taxon>
        <taxon>Spiralia</taxon>
        <taxon>Lophotrochozoa</taxon>
        <taxon>Mollusca</taxon>
        <taxon>Gastropoda</taxon>
        <taxon>Heterobranchia</taxon>
        <taxon>Euthyneura</taxon>
        <taxon>Panpulmonata</taxon>
        <taxon>Sacoglossa</taxon>
        <taxon>Placobranchoidea</taxon>
        <taxon>Plakobranchidae</taxon>
        <taxon>Elysia</taxon>
    </lineage>
</organism>
<dbReference type="AlphaFoldDB" id="A0AAE1AY45"/>
<gene>
    <name evidence="2" type="ORF">RRG08_059111</name>
</gene>
<dbReference type="Proteomes" id="UP001283361">
    <property type="component" value="Unassembled WGS sequence"/>
</dbReference>
<evidence type="ECO:0000313" key="3">
    <source>
        <dbReference type="Proteomes" id="UP001283361"/>
    </source>
</evidence>